<accession>A0A9W8JX76</accession>
<dbReference type="InterPro" id="IPR018957">
    <property type="entry name" value="Znf_C3HC4_RING-type"/>
</dbReference>
<sequence>MSFSVPTSPAMTRSAKAHPVTPQRLPKHQPRSQSFYRSPLTPSTSPYTPISLRSLDSTGSSTLTTPDNSGIGIRKRLAFSAVSPEVARNASTVKDKNLADIAENWRSRVNENNQKVSYAPQDDSNYIGDESGVMSDIANDSILTTEEALLAAPFLSTHRRLSSMPVISSRPRAQSHAPLPSLHGPPVSPVTSRTVKITPQASSPVQHRRALASFSQSANLLSTPPPNRTLARQLKLKGSLTDPPQPRRREALGNVPISSNHKNINMSLTLEPDTSLDLFDIDENDFEYEQDYQGDTSFSRDLQSLQCNSSFGYPSFTPHARQAQSQAFVQSGFADPFRPVGAVHGVLPHMLNGIAESVEHHFHATHQQHHQPFFDDIHQSGHPFYTPVGHHPGQYNHTMPQPYSAPAFVPVPHPQLHPLQPTPMHFKPASERPVVVPNVEVVTPVPSPEATPTDCSVCLAFNPSSLAILQPCGHPLCSACLTSALNIVGEKDMQCAVCKQSVADFKLIAGVPKGQPNSKGATLGSTTSDLTGKSFMDALSSSPSGSIMFDPGNANTATSGDLDSAFEFGLDFGELRASTPKFHQQYDRSMDSQSHVSVAGMGKRNVRKDEDNVVLRIDNVPWDITPSQIVKWLQQPVERVHVLLDSKGKTLSHAYVEVNNATVAGAILRGEAATVNSFGRKERGSVLGRGRRARGVTITRSGQQELMSDLFPHWRGNFDGSRPSLAGLESERIIGALEGGLLTDNVISGLLHLINEPDSHFLKVPSLPFHSLISILSKFPTDVDSRVFWSAGIRDRLFDATRAAIEALMPRVHKAKENMAKPSHADEEYTMDLATDLLRAGLECKAFTTQQVQALIALAEAHSLPLPHACVDNSHNSDGSSDVGSHSGSCAPRTPSNLDKSTSTQQTLVLNHSTNMASHSLDELAKEFGVDAQVVQALAQRLANL</sequence>
<feature type="compositionally biased region" description="Polar residues" evidence="5">
    <location>
        <begin position="894"/>
        <end position="905"/>
    </location>
</feature>
<dbReference type="SMART" id="SM00184">
    <property type="entry name" value="RING"/>
    <property type="match status" value="1"/>
</dbReference>
<dbReference type="Proteomes" id="UP001148786">
    <property type="component" value="Unassembled WGS sequence"/>
</dbReference>
<evidence type="ECO:0000256" key="5">
    <source>
        <dbReference type="SAM" id="MobiDB-lite"/>
    </source>
</evidence>
<dbReference type="SUPFAM" id="SSF57850">
    <property type="entry name" value="RING/U-box"/>
    <property type="match status" value="1"/>
</dbReference>
<dbReference type="OrthoDB" id="336240at2759"/>
<reference evidence="7" key="1">
    <citation type="submission" date="2022-07" db="EMBL/GenBank/DDBJ databases">
        <title>Genome Sequence of Agrocybe chaxingu.</title>
        <authorList>
            <person name="Buettner E."/>
        </authorList>
    </citation>
    <scope>NUCLEOTIDE SEQUENCE</scope>
    <source>
        <strain evidence="7">MP-N11</strain>
    </source>
</reference>
<keyword evidence="2 4" id="KW-0863">Zinc-finger</keyword>
<proteinExistence type="predicted"/>
<feature type="compositionally biased region" description="Polar residues" evidence="5">
    <location>
        <begin position="1"/>
        <end position="11"/>
    </location>
</feature>
<keyword evidence="3" id="KW-0862">Zinc</keyword>
<feature type="region of interest" description="Disordered" evidence="5">
    <location>
        <begin position="875"/>
        <end position="905"/>
    </location>
</feature>
<comment type="caution">
    <text evidence="7">The sequence shown here is derived from an EMBL/GenBank/DDBJ whole genome shotgun (WGS) entry which is preliminary data.</text>
</comment>
<protein>
    <recommendedName>
        <fullName evidence="6">RING-type domain-containing protein</fullName>
    </recommendedName>
</protein>
<dbReference type="InterPro" id="IPR012677">
    <property type="entry name" value="Nucleotide-bd_a/b_plait_sf"/>
</dbReference>
<evidence type="ECO:0000313" key="7">
    <source>
        <dbReference type="EMBL" id="KAJ3507892.1"/>
    </source>
</evidence>
<dbReference type="GO" id="GO:0003676">
    <property type="term" value="F:nucleic acid binding"/>
    <property type="evidence" value="ECO:0007669"/>
    <property type="project" value="InterPro"/>
</dbReference>
<dbReference type="PROSITE" id="PS50089">
    <property type="entry name" value="ZF_RING_2"/>
    <property type="match status" value="1"/>
</dbReference>
<dbReference type="AlphaFoldDB" id="A0A9W8JX76"/>
<dbReference type="InterPro" id="IPR013083">
    <property type="entry name" value="Znf_RING/FYVE/PHD"/>
</dbReference>
<evidence type="ECO:0000259" key="6">
    <source>
        <dbReference type="PROSITE" id="PS50089"/>
    </source>
</evidence>
<dbReference type="InterPro" id="IPR035979">
    <property type="entry name" value="RBD_domain_sf"/>
</dbReference>
<keyword evidence="1" id="KW-0479">Metal-binding</keyword>
<dbReference type="SUPFAM" id="SSF54928">
    <property type="entry name" value="RNA-binding domain, RBD"/>
    <property type="match status" value="1"/>
</dbReference>
<keyword evidence="8" id="KW-1185">Reference proteome</keyword>
<dbReference type="InterPro" id="IPR017907">
    <property type="entry name" value="Znf_RING_CS"/>
</dbReference>
<gene>
    <name evidence="7" type="ORF">NLJ89_g6050</name>
</gene>
<evidence type="ECO:0000256" key="4">
    <source>
        <dbReference type="PROSITE-ProRule" id="PRU00175"/>
    </source>
</evidence>
<dbReference type="GO" id="GO:0008270">
    <property type="term" value="F:zinc ion binding"/>
    <property type="evidence" value="ECO:0007669"/>
    <property type="project" value="UniProtKB-KW"/>
</dbReference>
<evidence type="ECO:0000313" key="8">
    <source>
        <dbReference type="Proteomes" id="UP001148786"/>
    </source>
</evidence>
<organism evidence="7 8">
    <name type="scientific">Agrocybe chaxingu</name>
    <dbReference type="NCBI Taxonomy" id="84603"/>
    <lineage>
        <taxon>Eukaryota</taxon>
        <taxon>Fungi</taxon>
        <taxon>Dikarya</taxon>
        <taxon>Basidiomycota</taxon>
        <taxon>Agaricomycotina</taxon>
        <taxon>Agaricomycetes</taxon>
        <taxon>Agaricomycetidae</taxon>
        <taxon>Agaricales</taxon>
        <taxon>Agaricineae</taxon>
        <taxon>Strophariaceae</taxon>
        <taxon>Agrocybe</taxon>
    </lineage>
</organism>
<dbReference type="Pfam" id="PF00097">
    <property type="entry name" value="zf-C3HC4"/>
    <property type="match status" value="1"/>
</dbReference>
<dbReference type="EMBL" id="JANKHO010000615">
    <property type="protein sequence ID" value="KAJ3507892.1"/>
    <property type="molecule type" value="Genomic_DNA"/>
</dbReference>
<dbReference type="Gene3D" id="3.30.40.10">
    <property type="entry name" value="Zinc/RING finger domain, C3HC4 (zinc finger)"/>
    <property type="match status" value="1"/>
</dbReference>
<feature type="region of interest" description="Disordered" evidence="5">
    <location>
        <begin position="168"/>
        <end position="192"/>
    </location>
</feature>
<feature type="compositionally biased region" description="Low complexity" evidence="5">
    <location>
        <begin position="38"/>
        <end position="65"/>
    </location>
</feature>
<feature type="region of interest" description="Disordered" evidence="5">
    <location>
        <begin position="237"/>
        <end position="258"/>
    </location>
</feature>
<name>A0A9W8JX76_9AGAR</name>
<dbReference type="Gene3D" id="3.30.70.330">
    <property type="match status" value="1"/>
</dbReference>
<dbReference type="InterPro" id="IPR001841">
    <property type="entry name" value="Znf_RING"/>
</dbReference>
<dbReference type="PROSITE" id="PS00518">
    <property type="entry name" value="ZF_RING_1"/>
    <property type="match status" value="1"/>
</dbReference>
<feature type="region of interest" description="Disordered" evidence="5">
    <location>
        <begin position="1"/>
        <end position="67"/>
    </location>
</feature>
<evidence type="ECO:0000256" key="1">
    <source>
        <dbReference type="ARBA" id="ARBA00022723"/>
    </source>
</evidence>
<evidence type="ECO:0000256" key="2">
    <source>
        <dbReference type="ARBA" id="ARBA00022771"/>
    </source>
</evidence>
<evidence type="ECO:0000256" key="3">
    <source>
        <dbReference type="ARBA" id="ARBA00022833"/>
    </source>
</evidence>
<feature type="domain" description="RING-type" evidence="6">
    <location>
        <begin position="455"/>
        <end position="499"/>
    </location>
</feature>
<feature type="compositionally biased region" description="Low complexity" evidence="5">
    <location>
        <begin position="875"/>
        <end position="889"/>
    </location>
</feature>